<evidence type="ECO:0000259" key="1">
    <source>
        <dbReference type="Pfam" id="PF00501"/>
    </source>
</evidence>
<dbReference type="SUPFAM" id="SSF56801">
    <property type="entry name" value="Acetyl-CoA synthetase-like"/>
    <property type="match status" value="1"/>
</dbReference>
<feature type="domain" description="AMP-binding enzyme C-terminal" evidence="2">
    <location>
        <begin position="426"/>
        <end position="501"/>
    </location>
</feature>
<evidence type="ECO:0000313" key="4">
    <source>
        <dbReference type="Proteomes" id="UP000298180"/>
    </source>
</evidence>
<dbReference type="Pfam" id="PF13193">
    <property type="entry name" value="AMP-binding_C"/>
    <property type="match status" value="1"/>
</dbReference>
<dbReference type="GO" id="GO:0016878">
    <property type="term" value="F:acid-thiol ligase activity"/>
    <property type="evidence" value="ECO:0007669"/>
    <property type="project" value="UniProtKB-ARBA"/>
</dbReference>
<dbReference type="PANTHER" id="PTHR43767">
    <property type="entry name" value="LONG-CHAIN-FATTY-ACID--COA LIGASE"/>
    <property type="match status" value="1"/>
</dbReference>
<keyword evidence="4" id="KW-1185">Reference proteome</keyword>
<sequence>MNTESPLRPQERTLPAMLARQAREFGDRPFLSVPGAEWRHRDAAQVAASRGAALRAAGVGRGDRVAVMCSNRAEFIETVLGCGWIGAAAVPINSASMGPQVQYLLADSGARLLVIEDRFVERLATADLGQTALQRIWVIGEGGSMSGPPARERWPTAAEPVEPESVEPGDTLAVLYTSGTTGPAKGVLCPHAQYYWWGVHSADVLSITQADVLCTTLPLFHINALNTVAQAAVTGCRAVLLDKFSASGFWPAMQGCGATVVYLLGAMVPILLAQPPGPAEREHRVRTGLGPGVPATAGAAFLERTGVTLLEGYGSTETNFVIATAPDSPRRGVMGWLRPGFDARVVDEADNELPAGTAGELVLRADQPFVFASGYFGRPEKTVEAWRNLWFHTGDRVVREADGAFVFVDRIKDAIRRRGENISSWEVEQVLMSHPSVAAVAVYPVRSELAEDEVMAAVIPREAGALQPAELAAFCESRLPKFAIPRFIDLVAELPRTENGKVQKFKLRERGVPPGCWDRAAPRP</sequence>
<evidence type="ECO:0000313" key="3">
    <source>
        <dbReference type="EMBL" id="TFZ00855.1"/>
    </source>
</evidence>
<dbReference type="RefSeq" id="WP_135265193.1">
    <property type="nucleotide sequence ID" value="NZ_SMLM01000003.1"/>
</dbReference>
<evidence type="ECO:0000259" key="2">
    <source>
        <dbReference type="Pfam" id="PF13193"/>
    </source>
</evidence>
<protein>
    <submittedName>
        <fullName evidence="3">ATP-dependent acyl-CoA ligase</fullName>
    </submittedName>
</protein>
<dbReference type="EMBL" id="SMLM01000003">
    <property type="protein sequence ID" value="TFZ00855.1"/>
    <property type="molecule type" value="Genomic_DNA"/>
</dbReference>
<dbReference type="InterPro" id="IPR045851">
    <property type="entry name" value="AMP-bd_C_sf"/>
</dbReference>
<dbReference type="InterPro" id="IPR050237">
    <property type="entry name" value="ATP-dep_AMP-bd_enzyme"/>
</dbReference>
<dbReference type="Gene3D" id="3.30.300.30">
    <property type="match status" value="1"/>
</dbReference>
<dbReference type="NCBIfam" id="NF004808">
    <property type="entry name" value="PRK06155.1"/>
    <property type="match status" value="1"/>
</dbReference>
<dbReference type="OrthoDB" id="9766486at2"/>
<dbReference type="Pfam" id="PF00501">
    <property type="entry name" value="AMP-binding"/>
    <property type="match status" value="1"/>
</dbReference>
<dbReference type="InterPro" id="IPR020845">
    <property type="entry name" value="AMP-binding_CS"/>
</dbReference>
<dbReference type="PANTHER" id="PTHR43767:SF1">
    <property type="entry name" value="NONRIBOSOMAL PEPTIDE SYNTHASE PES1 (EUROFUNG)-RELATED"/>
    <property type="match status" value="1"/>
</dbReference>
<comment type="caution">
    <text evidence="3">The sequence shown here is derived from an EMBL/GenBank/DDBJ whole genome shotgun (WGS) entry which is preliminary data.</text>
</comment>
<gene>
    <name evidence="3" type="ORF">EZ313_20670</name>
</gene>
<organism evidence="3 4">
    <name type="scientific">Ramlibacter henchirensis</name>
    <dbReference type="NCBI Taxonomy" id="204072"/>
    <lineage>
        <taxon>Bacteria</taxon>
        <taxon>Pseudomonadati</taxon>
        <taxon>Pseudomonadota</taxon>
        <taxon>Betaproteobacteria</taxon>
        <taxon>Burkholderiales</taxon>
        <taxon>Comamonadaceae</taxon>
        <taxon>Ramlibacter</taxon>
    </lineage>
</organism>
<accession>A0A4Z0BS54</accession>
<reference evidence="3 4" key="1">
    <citation type="submission" date="2019-03" db="EMBL/GenBank/DDBJ databases">
        <title>Ramlibacter henchirensis DSM 14656, whole genome shotgun sequence.</title>
        <authorList>
            <person name="Zhang X."/>
            <person name="Feng G."/>
            <person name="Zhu H."/>
        </authorList>
    </citation>
    <scope>NUCLEOTIDE SEQUENCE [LARGE SCALE GENOMIC DNA]</scope>
    <source>
        <strain evidence="3 4">DSM 14656</strain>
    </source>
</reference>
<dbReference type="Proteomes" id="UP000298180">
    <property type="component" value="Unassembled WGS sequence"/>
</dbReference>
<feature type="domain" description="AMP-dependent synthetase/ligase" evidence="1">
    <location>
        <begin position="19"/>
        <end position="367"/>
    </location>
</feature>
<dbReference type="InterPro" id="IPR042099">
    <property type="entry name" value="ANL_N_sf"/>
</dbReference>
<name>A0A4Z0BS54_9BURK</name>
<dbReference type="PROSITE" id="PS00455">
    <property type="entry name" value="AMP_BINDING"/>
    <property type="match status" value="1"/>
</dbReference>
<dbReference type="Gene3D" id="3.40.50.12780">
    <property type="entry name" value="N-terminal domain of ligase-like"/>
    <property type="match status" value="1"/>
</dbReference>
<proteinExistence type="predicted"/>
<dbReference type="InterPro" id="IPR025110">
    <property type="entry name" value="AMP-bd_C"/>
</dbReference>
<dbReference type="AlphaFoldDB" id="A0A4Z0BS54"/>
<dbReference type="InterPro" id="IPR000873">
    <property type="entry name" value="AMP-dep_synth/lig_dom"/>
</dbReference>
<keyword evidence="3" id="KW-0436">Ligase</keyword>